<feature type="coiled-coil region" evidence="4">
    <location>
        <begin position="35"/>
        <end position="62"/>
    </location>
</feature>
<keyword evidence="4" id="KW-0175">Coiled coil</keyword>
<feature type="coiled-coil region" evidence="4">
    <location>
        <begin position="88"/>
        <end position="174"/>
    </location>
</feature>
<dbReference type="PANTHER" id="PTHR28664">
    <property type="entry name" value="TIGHT JUNCTION-ASSOCIATED PROTEIN 1"/>
    <property type="match status" value="1"/>
</dbReference>
<evidence type="ECO:0000256" key="5">
    <source>
        <dbReference type="SAM" id="MobiDB-lite"/>
    </source>
</evidence>
<keyword evidence="2" id="KW-0597">Phosphoprotein</keyword>
<proteinExistence type="predicted"/>
<keyword evidence="3" id="KW-0472">Membrane</keyword>
<evidence type="ECO:0000256" key="1">
    <source>
        <dbReference type="ARBA" id="ARBA00004170"/>
    </source>
</evidence>
<feature type="compositionally biased region" description="Polar residues" evidence="5">
    <location>
        <begin position="396"/>
        <end position="408"/>
    </location>
</feature>
<name>A0ABP0GLQ2_CLALP</name>
<evidence type="ECO:0000256" key="2">
    <source>
        <dbReference type="ARBA" id="ARBA00022553"/>
    </source>
</evidence>
<dbReference type="Proteomes" id="UP001642483">
    <property type="component" value="Unassembled WGS sequence"/>
</dbReference>
<feature type="compositionally biased region" description="Basic and acidic residues" evidence="5">
    <location>
        <begin position="380"/>
        <end position="390"/>
    </location>
</feature>
<comment type="subcellular location">
    <subcellularLocation>
        <location evidence="1">Membrane</location>
        <topology evidence="1">Peripheral membrane protein</topology>
    </subcellularLocation>
</comment>
<evidence type="ECO:0000256" key="4">
    <source>
        <dbReference type="SAM" id="Coils"/>
    </source>
</evidence>
<dbReference type="InterPro" id="IPR043441">
    <property type="entry name" value="Tjap1/BEGAIN"/>
</dbReference>
<organism evidence="6 7">
    <name type="scientific">Clavelina lepadiformis</name>
    <name type="common">Light-bulb sea squirt</name>
    <name type="synonym">Ascidia lepadiformis</name>
    <dbReference type="NCBI Taxonomy" id="159417"/>
    <lineage>
        <taxon>Eukaryota</taxon>
        <taxon>Metazoa</taxon>
        <taxon>Chordata</taxon>
        <taxon>Tunicata</taxon>
        <taxon>Ascidiacea</taxon>
        <taxon>Aplousobranchia</taxon>
        <taxon>Clavelinidae</taxon>
        <taxon>Clavelina</taxon>
    </lineage>
</organism>
<evidence type="ECO:0000313" key="7">
    <source>
        <dbReference type="Proteomes" id="UP001642483"/>
    </source>
</evidence>
<gene>
    <name evidence="6" type="ORF">CVLEPA_LOCUS25932</name>
</gene>
<feature type="region of interest" description="Disordered" evidence="5">
    <location>
        <begin position="218"/>
        <end position="237"/>
    </location>
</feature>
<dbReference type="PANTHER" id="PTHR28664:SF4">
    <property type="entry name" value="TIGHT JUNCTION-ASSOCIATED PROTEIN 1"/>
    <property type="match status" value="1"/>
</dbReference>
<accession>A0ABP0GLQ2</accession>
<sequence length="794" mass="90205">MSMANNVGRTNRPYRKASEYLVNSQKPSPVASAFQIKLEQENENLQQKVLILTRKLERSESDFEQSREYLENQLDLAHDKQRKTEDEYMKLQSSYAALQTTNRELEEKLAKVLSMRFAIMRNCTQINHLKVERDNFMTEINELTNKVTESRNALLKAQEENERLRKDCNLAVQLLKCNQSNYEVRRTEELPEGLQERVSNYKMELQNYNEYINPYAEGASDTESDEESFHRSNNSNKFANQFEDRSAIPVEVLAEVLKKPENVHMNLEPSDYIQDPALHSVYKAHYQERKLIKPNYDDNKGVNISQHQQPTEEDNGSPWERQLAPKQSSNEESSPWELAPSRMPDFQNVEDDDGSAGAYGAYSVRPKRRPQKRQINPYPEKSREKGKAPHDIGGMSNKQPPTSETVGHQQIAKMAQSASKIGISYLRSRSPSPDTLDFRQPEDLEFRKAAPPPSKTALSKYISRSSKSSPSMTSSSSNSSRKNTPLKVRGKEAATNAETSSLINAVDSDEENTLASEPQYLSAHTSPDKSYLKRETGMEGGSLSSVENDEVEVVAAPSVGEIDLEWDPTLTSHHPPEIDEESQEMVVLEKETAKIILQEKGEVQHEPDLLLSYTNVESPKKDLHQFTLEDLENDNANLSVKQSNDNLLMMENLQSLPSPQHTGQLLSEIVNTNPSLENFLITSPPPPPQEFACAQRRPRQIYNSDVSYSKFPITKDSPSFYPELTFKDHDPVEKGIKNTADGPLESEVESTNQPVRVDEQVIVIDLDEEPRKRVATLRRRNSLDQAQEFGNVME</sequence>
<feature type="compositionally biased region" description="Basic and acidic residues" evidence="5">
    <location>
        <begin position="436"/>
        <end position="448"/>
    </location>
</feature>
<protein>
    <submittedName>
        <fullName evidence="6">Uncharacterized protein</fullName>
    </submittedName>
</protein>
<comment type="caution">
    <text evidence="6">The sequence shown here is derived from an EMBL/GenBank/DDBJ whole genome shotgun (WGS) entry which is preliminary data.</text>
</comment>
<keyword evidence="7" id="KW-1185">Reference proteome</keyword>
<evidence type="ECO:0000256" key="3">
    <source>
        <dbReference type="ARBA" id="ARBA00023136"/>
    </source>
</evidence>
<evidence type="ECO:0000313" key="6">
    <source>
        <dbReference type="EMBL" id="CAK8692681.1"/>
    </source>
</evidence>
<reference evidence="6 7" key="1">
    <citation type="submission" date="2024-02" db="EMBL/GenBank/DDBJ databases">
        <authorList>
            <person name="Daric V."/>
            <person name="Darras S."/>
        </authorList>
    </citation>
    <scope>NUCLEOTIDE SEQUENCE [LARGE SCALE GENOMIC DNA]</scope>
</reference>
<feature type="compositionally biased region" description="Basic and acidic residues" evidence="5">
    <location>
        <begin position="526"/>
        <end position="537"/>
    </location>
</feature>
<dbReference type="EMBL" id="CAWYQH010000130">
    <property type="protein sequence ID" value="CAK8692681.1"/>
    <property type="molecule type" value="Genomic_DNA"/>
</dbReference>
<feature type="region of interest" description="Disordered" evidence="5">
    <location>
        <begin position="293"/>
        <end position="548"/>
    </location>
</feature>
<feature type="compositionally biased region" description="Low complexity" evidence="5">
    <location>
        <begin position="463"/>
        <end position="485"/>
    </location>
</feature>